<gene>
    <name evidence="2" type="ORF">GRX03_06640</name>
</gene>
<dbReference type="EMBL" id="WUUT01000002">
    <property type="protein sequence ID" value="MXR51281.1"/>
    <property type="molecule type" value="Genomic_DNA"/>
</dbReference>
<dbReference type="Pfam" id="PF01381">
    <property type="entry name" value="HTH_3"/>
    <property type="match status" value="1"/>
</dbReference>
<comment type="caution">
    <text evidence="2">The sequence shown here is derived from an EMBL/GenBank/DDBJ whole genome shotgun (WGS) entry which is preliminary data.</text>
</comment>
<dbReference type="InterPro" id="IPR001387">
    <property type="entry name" value="Cro/C1-type_HTH"/>
</dbReference>
<dbReference type="RefSeq" id="WP_159763422.1">
    <property type="nucleotide sequence ID" value="NZ_WUUT01000002.1"/>
</dbReference>
<dbReference type="PROSITE" id="PS50943">
    <property type="entry name" value="HTH_CROC1"/>
    <property type="match status" value="1"/>
</dbReference>
<evidence type="ECO:0000259" key="1">
    <source>
        <dbReference type="PROSITE" id="PS50943"/>
    </source>
</evidence>
<dbReference type="PANTHER" id="PTHR40730">
    <property type="entry name" value="TRANSCRIPTIONAL REGULATOR PROTEIN-LIKE PROTEIN"/>
    <property type="match status" value="1"/>
</dbReference>
<dbReference type="AlphaFoldDB" id="A0A6B0T7W0"/>
<dbReference type="Gene3D" id="3.40.225.10">
    <property type="entry name" value="Class II aldolase/adducin N-terminal domain"/>
    <property type="match status" value="1"/>
</dbReference>
<dbReference type="InterPro" id="IPR010982">
    <property type="entry name" value="Lambda_DNA-bd_dom_sf"/>
</dbReference>
<dbReference type="Proteomes" id="UP000466535">
    <property type="component" value="Unassembled WGS sequence"/>
</dbReference>
<sequence>MKFVEELVVEEFLPTFRSLLAEALRERGLTQIEVADQLGISQSAVSKYVHGDVARNEAIMETDRVRELVDRLADGLATGEMTTAEALIEAEICIRELERGGVLADLHAEAVPEIDAYDGEFAIHDPDSRLREANRARASVRRGLRILQNTPGFPRRIPAVGSNLVECLPDAETIDDVVGVPGRLLSIRGQLTVPGEPEFGVSQHVASVLLAARAAGSDARATLNVSYDEQLVETLTDEGQVAVEFDAEADLDTAIETALSEQPDASVLYQTGGYGVEPVLYILGSDAPAVATTVRDLDD</sequence>
<dbReference type="Gene3D" id="1.10.260.40">
    <property type="entry name" value="lambda repressor-like DNA-binding domains"/>
    <property type="match status" value="1"/>
</dbReference>
<dbReference type="GO" id="GO:0003677">
    <property type="term" value="F:DNA binding"/>
    <property type="evidence" value="ECO:0007669"/>
    <property type="project" value="InterPro"/>
</dbReference>
<feature type="domain" description="HTH cro/C1-type" evidence="1">
    <location>
        <begin position="20"/>
        <end position="51"/>
    </location>
</feature>
<name>A0A6B0T7W0_9EURY</name>
<dbReference type="Pfam" id="PF10120">
    <property type="entry name" value="ThiN"/>
    <property type="match status" value="1"/>
</dbReference>
<evidence type="ECO:0000313" key="2">
    <source>
        <dbReference type="EMBL" id="MXR51281.1"/>
    </source>
</evidence>
<dbReference type="SMART" id="SM00530">
    <property type="entry name" value="HTH_XRE"/>
    <property type="match status" value="1"/>
</dbReference>
<dbReference type="InterPro" id="IPR019293">
    <property type="entry name" value="ThiN"/>
</dbReference>
<proteinExistence type="predicted"/>
<dbReference type="SUPFAM" id="SSF53639">
    <property type="entry name" value="AraD/HMP-PK domain-like"/>
    <property type="match status" value="1"/>
</dbReference>
<organism evidence="2 3">
    <name type="scientific">Halovenus carboxidivorans</name>
    <dbReference type="NCBI Taxonomy" id="2692199"/>
    <lineage>
        <taxon>Archaea</taxon>
        <taxon>Methanobacteriati</taxon>
        <taxon>Methanobacteriota</taxon>
        <taxon>Stenosarchaea group</taxon>
        <taxon>Halobacteria</taxon>
        <taxon>Halobacteriales</taxon>
        <taxon>Haloarculaceae</taxon>
        <taxon>Halovenus</taxon>
    </lineage>
</organism>
<accession>A0A6B0T7W0</accession>
<protein>
    <submittedName>
        <fullName evidence="2">Helix-turn-helix domain-containing protein</fullName>
    </submittedName>
</protein>
<dbReference type="InterPro" id="IPR036409">
    <property type="entry name" value="Aldolase_II/adducin_N_sf"/>
</dbReference>
<dbReference type="SUPFAM" id="SSF47413">
    <property type="entry name" value="lambda repressor-like DNA-binding domains"/>
    <property type="match status" value="1"/>
</dbReference>
<dbReference type="OrthoDB" id="42697at2157"/>
<reference evidence="2 3" key="1">
    <citation type="submission" date="2019-12" db="EMBL/GenBank/DDBJ databases">
        <title>Isolation and characterization of three novel carbon monoxide-oxidizing members of Halobacteria from salione crusts and soils.</title>
        <authorList>
            <person name="Myers M.R."/>
            <person name="King G.M."/>
        </authorList>
    </citation>
    <scope>NUCLEOTIDE SEQUENCE [LARGE SCALE GENOMIC DNA]</scope>
    <source>
        <strain evidence="2 3">WSH3</strain>
    </source>
</reference>
<dbReference type="PANTHER" id="PTHR40730:SF5">
    <property type="entry name" value="HTH CRO_C1-TYPE DOMAIN-CONTAINING PROTEIN"/>
    <property type="match status" value="1"/>
</dbReference>
<dbReference type="CDD" id="cd00093">
    <property type="entry name" value="HTH_XRE"/>
    <property type="match status" value="1"/>
</dbReference>
<evidence type="ECO:0000313" key="3">
    <source>
        <dbReference type="Proteomes" id="UP000466535"/>
    </source>
</evidence>
<keyword evidence="3" id="KW-1185">Reference proteome</keyword>